<dbReference type="EMBL" id="BARS01007834">
    <property type="protein sequence ID" value="GAF69916.1"/>
    <property type="molecule type" value="Genomic_DNA"/>
</dbReference>
<keyword evidence="3" id="KW-0720">Serine protease</keyword>
<evidence type="ECO:0000256" key="2">
    <source>
        <dbReference type="ARBA" id="ARBA00022801"/>
    </source>
</evidence>
<dbReference type="PRINTS" id="PR00861">
    <property type="entry name" value="ALYTICPTASE"/>
</dbReference>
<evidence type="ECO:0000256" key="3">
    <source>
        <dbReference type="ARBA" id="ARBA00022825"/>
    </source>
</evidence>
<evidence type="ECO:0008006" key="6">
    <source>
        <dbReference type="Google" id="ProtNLM"/>
    </source>
</evidence>
<keyword evidence="1" id="KW-0645">Protease</keyword>
<dbReference type="AlphaFoldDB" id="X0S3U4"/>
<proteinExistence type="predicted"/>
<feature type="non-terminal residue" evidence="5">
    <location>
        <position position="1"/>
    </location>
</feature>
<sequence length="101" mass="10337">PIQGSVEGELGMAIKKSGRTTGFTTGEIQQVDVTANVQYGAGQIALFTDQLLAGAMSQGGDSGSAVLDDSNRLTGLLFAGSDTTTIINRIENVFSALGISL</sequence>
<evidence type="ECO:0000256" key="1">
    <source>
        <dbReference type="ARBA" id="ARBA00022670"/>
    </source>
</evidence>
<dbReference type="Gene3D" id="2.40.10.10">
    <property type="entry name" value="Trypsin-like serine proteases"/>
    <property type="match status" value="1"/>
</dbReference>
<dbReference type="GO" id="GO:0004252">
    <property type="term" value="F:serine-type endopeptidase activity"/>
    <property type="evidence" value="ECO:0007669"/>
    <property type="project" value="InterPro"/>
</dbReference>
<keyword evidence="2" id="KW-0378">Hydrolase</keyword>
<accession>X0S3U4</accession>
<protein>
    <recommendedName>
        <fullName evidence="6">Peptidase S1 domain-containing protein</fullName>
    </recommendedName>
</protein>
<dbReference type="SUPFAM" id="SSF50494">
    <property type="entry name" value="Trypsin-like serine proteases"/>
    <property type="match status" value="1"/>
</dbReference>
<reference evidence="5" key="1">
    <citation type="journal article" date="2014" name="Front. Microbiol.">
        <title>High frequency of phylogenetically diverse reductive dehalogenase-homologous genes in deep subseafloor sedimentary metagenomes.</title>
        <authorList>
            <person name="Kawai M."/>
            <person name="Futagami T."/>
            <person name="Toyoda A."/>
            <person name="Takaki Y."/>
            <person name="Nishi S."/>
            <person name="Hori S."/>
            <person name="Arai W."/>
            <person name="Tsubouchi T."/>
            <person name="Morono Y."/>
            <person name="Uchiyama I."/>
            <person name="Ito T."/>
            <person name="Fujiyama A."/>
            <person name="Inagaki F."/>
            <person name="Takami H."/>
        </authorList>
    </citation>
    <scope>NUCLEOTIDE SEQUENCE</scope>
    <source>
        <strain evidence="5">Expedition CK06-06</strain>
    </source>
</reference>
<evidence type="ECO:0000313" key="5">
    <source>
        <dbReference type="EMBL" id="GAF69916.1"/>
    </source>
</evidence>
<dbReference type="InterPro" id="IPR009003">
    <property type="entry name" value="Peptidase_S1_PA"/>
</dbReference>
<dbReference type="InterPro" id="IPR043504">
    <property type="entry name" value="Peptidase_S1_PA_chymotrypsin"/>
</dbReference>
<keyword evidence="4" id="KW-1015">Disulfide bond</keyword>
<name>X0S3U4_9ZZZZ</name>
<dbReference type="GO" id="GO:0006508">
    <property type="term" value="P:proteolysis"/>
    <property type="evidence" value="ECO:0007669"/>
    <property type="project" value="UniProtKB-KW"/>
</dbReference>
<dbReference type="InterPro" id="IPR001316">
    <property type="entry name" value="Pept_S1A_streptogrisin"/>
</dbReference>
<gene>
    <name evidence="5" type="ORF">S01H1_15015</name>
</gene>
<organism evidence="5">
    <name type="scientific">marine sediment metagenome</name>
    <dbReference type="NCBI Taxonomy" id="412755"/>
    <lineage>
        <taxon>unclassified sequences</taxon>
        <taxon>metagenomes</taxon>
        <taxon>ecological metagenomes</taxon>
    </lineage>
</organism>
<evidence type="ECO:0000256" key="4">
    <source>
        <dbReference type="ARBA" id="ARBA00023157"/>
    </source>
</evidence>
<comment type="caution">
    <text evidence="5">The sequence shown here is derived from an EMBL/GenBank/DDBJ whole genome shotgun (WGS) entry which is preliminary data.</text>
</comment>